<keyword evidence="3" id="KW-0997">Cell inner membrane</keyword>
<dbReference type="GO" id="GO:0009247">
    <property type="term" value="P:glycolipid biosynthetic process"/>
    <property type="evidence" value="ECO:0007669"/>
    <property type="project" value="UniProtKB-ARBA"/>
</dbReference>
<dbReference type="Pfam" id="PF03279">
    <property type="entry name" value="Lip_A_acyltrans"/>
    <property type="match status" value="1"/>
</dbReference>
<keyword evidence="6" id="KW-0012">Acyltransferase</keyword>
<dbReference type="GO" id="GO:0005886">
    <property type="term" value="C:plasma membrane"/>
    <property type="evidence" value="ECO:0007669"/>
    <property type="project" value="UniProtKB-SubCell"/>
</dbReference>
<sequence>MRTLVKVVNVNSLIGYLMIGAIKLMGLVSLPTAQRIGRLLGKRLASKRTRSREVARVNLAMCFADKSEDYRETLLYDTLIQNGMTGGEMGPMWGYSHEKLLTMVRKVHNQELLEQKLADDRGLLFMSPHLGNWEIVSAWLATLTSATIMYRPAKVKNFSDWMVSRREAVGAELVPTTGGGVKALFATLNAGKVVGFLPDQEPKRERGVFAPFMGVETLTPTLPHQMIRETGCQVIYAFGERLPNAEGFDIHLFDALPEQFDPDPVISATAMNQSIENCVRLCPAQYQWTYKRFKRRPNDGINPYKIAKVP</sequence>
<protein>
    <submittedName>
        <fullName evidence="8">KDO2-lipid IV(A) lauroyltransferase</fullName>
    </submittedName>
</protein>
<keyword evidence="9" id="KW-1185">Reference proteome</keyword>
<accession>A0A1N7K6Z9</accession>
<dbReference type="PANTHER" id="PTHR30606:SF10">
    <property type="entry name" value="PHOSPHATIDYLINOSITOL MANNOSIDE ACYLTRANSFERASE"/>
    <property type="match status" value="1"/>
</dbReference>
<keyword evidence="4 8" id="KW-0808">Transferase</keyword>
<dbReference type="InterPro" id="IPR004960">
    <property type="entry name" value="LipA_acyltrans"/>
</dbReference>
<name>A0A1N7K6Z9_9GAMM</name>
<keyword evidence="5 7" id="KW-0472">Membrane</keyword>
<dbReference type="AlphaFoldDB" id="A0A1N7K6Z9"/>
<dbReference type="PANTHER" id="PTHR30606">
    <property type="entry name" value="LIPID A BIOSYNTHESIS LAUROYL ACYLTRANSFERASE"/>
    <property type="match status" value="1"/>
</dbReference>
<evidence type="ECO:0000313" key="9">
    <source>
        <dbReference type="Proteomes" id="UP000185639"/>
    </source>
</evidence>
<proteinExistence type="predicted"/>
<gene>
    <name evidence="8" type="ORF">SAMN05421686_102354</name>
</gene>
<organism evidence="8 9">
    <name type="scientific">Thalassolituus maritimus</name>
    <dbReference type="NCBI Taxonomy" id="484498"/>
    <lineage>
        <taxon>Bacteria</taxon>
        <taxon>Pseudomonadati</taxon>
        <taxon>Pseudomonadota</taxon>
        <taxon>Gammaproteobacteria</taxon>
        <taxon>Oceanospirillales</taxon>
        <taxon>Oceanospirillaceae</taxon>
        <taxon>Thalassolituus</taxon>
    </lineage>
</organism>
<reference evidence="9" key="1">
    <citation type="submission" date="2017-01" db="EMBL/GenBank/DDBJ databases">
        <authorList>
            <person name="Varghese N."/>
            <person name="Submissions S."/>
        </authorList>
    </citation>
    <scope>NUCLEOTIDE SEQUENCE [LARGE SCALE GENOMIC DNA]</scope>
    <source>
        <strain evidence="9">DSM 24913</strain>
    </source>
</reference>
<evidence type="ECO:0000256" key="1">
    <source>
        <dbReference type="ARBA" id="ARBA00004533"/>
    </source>
</evidence>
<evidence type="ECO:0000313" key="8">
    <source>
        <dbReference type="EMBL" id="SIS57352.1"/>
    </source>
</evidence>
<keyword evidence="2" id="KW-1003">Cell membrane</keyword>
<comment type="subcellular location">
    <subcellularLocation>
        <location evidence="1">Cell inner membrane</location>
    </subcellularLocation>
</comment>
<evidence type="ECO:0000256" key="7">
    <source>
        <dbReference type="SAM" id="Phobius"/>
    </source>
</evidence>
<evidence type="ECO:0000256" key="4">
    <source>
        <dbReference type="ARBA" id="ARBA00022679"/>
    </source>
</evidence>
<dbReference type="CDD" id="cd07984">
    <property type="entry name" value="LPLAT_LABLAT-like"/>
    <property type="match status" value="1"/>
</dbReference>
<keyword evidence="7" id="KW-1133">Transmembrane helix</keyword>
<dbReference type="STRING" id="484498.SAMN05421686_102354"/>
<dbReference type="Proteomes" id="UP000185639">
    <property type="component" value="Unassembled WGS sequence"/>
</dbReference>
<dbReference type="EMBL" id="FTOH01000002">
    <property type="protein sequence ID" value="SIS57352.1"/>
    <property type="molecule type" value="Genomic_DNA"/>
</dbReference>
<evidence type="ECO:0000256" key="5">
    <source>
        <dbReference type="ARBA" id="ARBA00023136"/>
    </source>
</evidence>
<feature type="transmembrane region" description="Helical" evidence="7">
    <location>
        <begin position="13"/>
        <end position="33"/>
    </location>
</feature>
<evidence type="ECO:0000256" key="2">
    <source>
        <dbReference type="ARBA" id="ARBA00022475"/>
    </source>
</evidence>
<dbReference type="GO" id="GO:0016746">
    <property type="term" value="F:acyltransferase activity"/>
    <property type="evidence" value="ECO:0007669"/>
    <property type="project" value="UniProtKB-KW"/>
</dbReference>
<evidence type="ECO:0000256" key="3">
    <source>
        <dbReference type="ARBA" id="ARBA00022519"/>
    </source>
</evidence>
<evidence type="ECO:0000256" key="6">
    <source>
        <dbReference type="ARBA" id="ARBA00023315"/>
    </source>
</evidence>
<dbReference type="PIRSF" id="PIRSF026649">
    <property type="entry name" value="MsbB"/>
    <property type="match status" value="1"/>
</dbReference>
<keyword evidence="7" id="KW-0812">Transmembrane</keyword>